<gene>
    <name evidence="1" type="primary">Acey_s0177.g614</name>
    <name evidence="1" type="ORF">Y032_0177g614</name>
</gene>
<evidence type="ECO:0000313" key="1">
    <source>
        <dbReference type="EMBL" id="EYB93978.1"/>
    </source>
</evidence>
<protein>
    <submittedName>
        <fullName evidence="1">Uncharacterized protein</fullName>
    </submittedName>
</protein>
<dbReference type="AlphaFoldDB" id="A0A016STE1"/>
<dbReference type="Proteomes" id="UP000024635">
    <property type="component" value="Unassembled WGS sequence"/>
</dbReference>
<dbReference type="EMBL" id="JARK01001513">
    <property type="protein sequence ID" value="EYB93978.1"/>
    <property type="molecule type" value="Genomic_DNA"/>
</dbReference>
<sequence>MHASGYRAIYTGCVRLTRVRLYDEEWGPVASQSRKIFYEDRSTRHEILNEKNGRPSRGRKRVRLQCDWPVFFIM</sequence>
<evidence type="ECO:0000313" key="2">
    <source>
        <dbReference type="Proteomes" id="UP000024635"/>
    </source>
</evidence>
<accession>A0A016STE1</accession>
<reference evidence="2" key="1">
    <citation type="journal article" date="2015" name="Nat. Genet.">
        <title>The genome and transcriptome of the zoonotic hookworm Ancylostoma ceylanicum identify infection-specific gene families.</title>
        <authorList>
            <person name="Schwarz E.M."/>
            <person name="Hu Y."/>
            <person name="Antoshechkin I."/>
            <person name="Miller M.M."/>
            <person name="Sternberg P.W."/>
            <person name="Aroian R.V."/>
        </authorList>
    </citation>
    <scope>NUCLEOTIDE SEQUENCE</scope>
    <source>
        <strain evidence="2">HY135</strain>
    </source>
</reference>
<name>A0A016STE1_9BILA</name>
<keyword evidence="2" id="KW-1185">Reference proteome</keyword>
<organism evidence="1 2">
    <name type="scientific">Ancylostoma ceylanicum</name>
    <dbReference type="NCBI Taxonomy" id="53326"/>
    <lineage>
        <taxon>Eukaryota</taxon>
        <taxon>Metazoa</taxon>
        <taxon>Ecdysozoa</taxon>
        <taxon>Nematoda</taxon>
        <taxon>Chromadorea</taxon>
        <taxon>Rhabditida</taxon>
        <taxon>Rhabditina</taxon>
        <taxon>Rhabditomorpha</taxon>
        <taxon>Strongyloidea</taxon>
        <taxon>Ancylostomatidae</taxon>
        <taxon>Ancylostomatinae</taxon>
        <taxon>Ancylostoma</taxon>
    </lineage>
</organism>
<comment type="caution">
    <text evidence="1">The sequence shown here is derived from an EMBL/GenBank/DDBJ whole genome shotgun (WGS) entry which is preliminary data.</text>
</comment>
<proteinExistence type="predicted"/>